<protein>
    <submittedName>
        <fullName evidence="2">Uncharacterized protein</fullName>
    </submittedName>
</protein>
<dbReference type="Proteomes" id="UP001595897">
    <property type="component" value="Unassembled WGS sequence"/>
</dbReference>
<accession>A0ABV9M0K9</accession>
<organism evidence="2 3">
    <name type="scientific">Glaciecola siphonariae</name>
    <dbReference type="NCBI Taxonomy" id="521012"/>
    <lineage>
        <taxon>Bacteria</taxon>
        <taxon>Pseudomonadati</taxon>
        <taxon>Pseudomonadota</taxon>
        <taxon>Gammaproteobacteria</taxon>
        <taxon>Alteromonadales</taxon>
        <taxon>Alteromonadaceae</taxon>
        <taxon>Glaciecola</taxon>
    </lineage>
</organism>
<evidence type="ECO:0000313" key="3">
    <source>
        <dbReference type="Proteomes" id="UP001595897"/>
    </source>
</evidence>
<sequence>MKFSNCMRLALYSALIATLLALVTFTLSWNFYDYWGGPIFGYGVILFPGNLSLVYFWHPLFSEEIDLIPKLLMILTGQFVLVYAIMFCAIKLKTWLNAKYG</sequence>
<dbReference type="RefSeq" id="WP_382410252.1">
    <property type="nucleotide sequence ID" value="NZ_JBHSGU010000019.1"/>
</dbReference>
<evidence type="ECO:0000256" key="1">
    <source>
        <dbReference type="SAM" id="Phobius"/>
    </source>
</evidence>
<name>A0ABV9M0K9_9ALTE</name>
<gene>
    <name evidence="2" type="ORF">ACFO4O_15750</name>
</gene>
<evidence type="ECO:0000313" key="2">
    <source>
        <dbReference type="EMBL" id="MFC4701609.1"/>
    </source>
</evidence>
<feature type="transmembrane region" description="Helical" evidence="1">
    <location>
        <begin position="39"/>
        <end position="58"/>
    </location>
</feature>
<reference evidence="3" key="1">
    <citation type="journal article" date="2019" name="Int. J. Syst. Evol. Microbiol.">
        <title>The Global Catalogue of Microorganisms (GCM) 10K type strain sequencing project: providing services to taxonomists for standard genome sequencing and annotation.</title>
        <authorList>
            <consortium name="The Broad Institute Genomics Platform"/>
            <consortium name="The Broad Institute Genome Sequencing Center for Infectious Disease"/>
            <person name="Wu L."/>
            <person name="Ma J."/>
        </authorList>
    </citation>
    <scope>NUCLEOTIDE SEQUENCE [LARGE SCALE GENOMIC DNA]</scope>
    <source>
        <strain evidence="3">KACC 12507</strain>
    </source>
</reference>
<keyword evidence="3" id="KW-1185">Reference proteome</keyword>
<dbReference type="EMBL" id="JBHSGU010000019">
    <property type="protein sequence ID" value="MFC4701609.1"/>
    <property type="molecule type" value="Genomic_DNA"/>
</dbReference>
<feature type="transmembrane region" description="Helical" evidence="1">
    <location>
        <begin position="9"/>
        <end position="27"/>
    </location>
</feature>
<feature type="transmembrane region" description="Helical" evidence="1">
    <location>
        <begin position="70"/>
        <end position="92"/>
    </location>
</feature>
<comment type="caution">
    <text evidence="2">The sequence shown here is derived from an EMBL/GenBank/DDBJ whole genome shotgun (WGS) entry which is preliminary data.</text>
</comment>
<keyword evidence="1" id="KW-0472">Membrane</keyword>
<keyword evidence="1" id="KW-0812">Transmembrane</keyword>
<proteinExistence type="predicted"/>
<keyword evidence="1" id="KW-1133">Transmembrane helix</keyword>